<feature type="compositionally biased region" description="Basic and acidic residues" evidence="1">
    <location>
        <begin position="145"/>
        <end position="155"/>
    </location>
</feature>
<feature type="signal peptide" evidence="2">
    <location>
        <begin position="1"/>
        <end position="24"/>
    </location>
</feature>
<feature type="compositionally biased region" description="Polar residues" evidence="1">
    <location>
        <begin position="252"/>
        <end position="283"/>
    </location>
</feature>
<dbReference type="AlphaFoldDB" id="A0A9P0CCD5"/>
<dbReference type="KEGG" id="btab:109044232"/>
<keyword evidence="4" id="KW-1185">Reference proteome</keyword>
<evidence type="ECO:0000256" key="2">
    <source>
        <dbReference type="SAM" id="SignalP"/>
    </source>
</evidence>
<evidence type="ECO:0000313" key="4">
    <source>
        <dbReference type="Proteomes" id="UP001152759"/>
    </source>
</evidence>
<dbReference type="EMBL" id="OU963864">
    <property type="protein sequence ID" value="CAH0768380.1"/>
    <property type="molecule type" value="Genomic_DNA"/>
</dbReference>
<name>A0A9P0CCD5_BEMTA</name>
<feature type="region of interest" description="Disordered" evidence="1">
    <location>
        <begin position="208"/>
        <end position="289"/>
    </location>
</feature>
<gene>
    <name evidence="3" type="ORF">BEMITA_LOCUS5527</name>
</gene>
<keyword evidence="2" id="KW-0732">Signal</keyword>
<organism evidence="3 4">
    <name type="scientific">Bemisia tabaci</name>
    <name type="common">Sweetpotato whitefly</name>
    <name type="synonym">Aleurodes tabaci</name>
    <dbReference type="NCBI Taxonomy" id="7038"/>
    <lineage>
        <taxon>Eukaryota</taxon>
        <taxon>Metazoa</taxon>
        <taxon>Ecdysozoa</taxon>
        <taxon>Arthropoda</taxon>
        <taxon>Hexapoda</taxon>
        <taxon>Insecta</taxon>
        <taxon>Pterygota</taxon>
        <taxon>Neoptera</taxon>
        <taxon>Paraneoptera</taxon>
        <taxon>Hemiptera</taxon>
        <taxon>Sternorrhyncha</taxon>
        <taxon>Aleyrodoidea</taxon>
        <taxon>Aleyrodidae</taxon>
        <taxon>Aleyrodinae</taxon>
        <taxon>Bemisia</taxon>
    </lineage>
</organism>
<feature type="chain" id="PRO_5040506185" evidence="2">
    <location>
        <begin position="25"/>
        <end position="289"/>
    </location>
</feature>
<feature type="region of interest" description="Disordered" evidence="1">
    <location>
        <begin position="122"/>
        <end position="178"/>
    </location>
</feature>
<dbReference type="Proteomes" id="UP001152759">
    <property type="component" value="Chromosome 3"/>
</dbReference>
<sequence length="289" mass="31954">MLFLNGAFVLILANLETRNFGVAAVPRPAFMLSEDACAQRCLSSHGYFGLAETRQPLPVSLGRVRFKTCLCNVTREFKKFVAQAVGPWTARMYPYFQKIGLGRWARNRMLRKNSKINFYTWDQVHGGEEEEQEEEQEEEHEEESGETHAETERKQHNTRSHNGPPRAPPTSPAAGAGAYRQQNVDVKALQSTGTAPLSLEAHLAQERISFDQRRAAKGLPPPPRSTSSRGSATSLSLADGSQISVGSGLRASKSQHAKSQYAKSQYAGSQYAGSQYAGSQYSKSRSRKE</sequence>
<protein>
    <submittedName>
        <fullName evidence="3">Uncharacterized protein</fullName>
    </submittedName>
</protein>
<reference evidence="3" key="1">
    <citation type="submission" date="2021-12" db="EMBL/GenBank/DDBJ databases">
        <authorList>
            <person name="King R."/>
        </authorList>
    </citation>
    <scope>NUCLEOTIDE SEQUENCE</scope>
</reference>
<feature type="compositionally biased region" description="Low complexity" evidence="1">
    <location>
        <begin position="225"/>
        <end position="238"/>
    </location>
</feature>
<evidence type="ECO:0000256" key="1">
    <source>
        <dbReference type="SAM" id="MobiDB-lite"/>
    </source>
</evidence>
<evidence type="ECO:0000313" key="3">
    <source>
        <dbReference type="EMBL" id="CAH0768380.1"/>
    </source>
</evidence>
<proteinExistence type="predicted"/>
<feature type="compositionally biased region" description="Acidic residues" evidence="1">
    <location>
        <begin position="128"/>
        <end position="144"/>
    </location>
</feature>
<accession>A0A9P0CCD5</accession>